<accession>A0A8S1TQ62</accession>
<dbReference type="Proteomes" id="UP000689195">
    <property type="component" value="Unassembled WGS sequence"/>
</dbReference>
<reference evidence="1" key="1">
    <citation type="submission" date="2021-01" db="EMBL/GenBank/DDBJ databases">
        <authorList>
            <consortium name="Genoscope - CEA"/>
            <person name="William W."/>
        </authorList>
    </citation>
    <scope>NUCLEOTIDE SEQUENCE</scope>
</reference>
<comment type="caution">
    <text evidence="1">The sequence shown here is derived from an EMBL/GenBank/DDBJ whole genome shotgun (WGS) entry which is preliminary data.</text>
</comment>
<proteinExistence type="predicted"/>
<keyword evidence="2" id="KW-1185">Reference proteome</keyword>
<evidence type="ECO:0000313" key="1">
    <source>
        <dbReference type="EMBL" id="CAD8153079.1"/>
    </source>
</evidence>
<gene>
    <name evidence="1" type="ORF">PPENT_87.1.T0240020</name>
</gene>
<name>A0A8S1TQ62_9CILI</name>
<dbReference type="EMBL" id="CAJJDO010000024">
    <property type="protein sequence ID" value="CAD8153079.1"/>
    <property type="molecule type" value="Genomic_DNA"/>
</dbReference>
<evidence type="ECO:0000313" key="2">
    <source>
        <dbReference type="Proteomes" id="UP000689195"/>
    </source>
</evidence>
<sequence>MKKVTIEKNSSEIGDGVLQIQKKLKKERRQMVLLTILLGRSKTKILLQKLGDFILKLQEILSYEKKQRQQAQGSMFSWMR</sequence>
<organism evidence="1 2">
    <name type="scientific">Paramecium pentaurelia</name>
    <dbReference type="NCBI Taxonomy" id="43138"/>
    <lineage>
        <taxon>Eukaryota</taxon>
        <taxon>Sar</taxon>
        <taxon>Alveolata</taxon>
        <taxon>Ciliophora</taxon>
        <taxon>Intramacronucleata</taxon>
        <taxon>Oligohymenophorea</taxon>
        <taxon>Peniculida</taxon>
        <taxon>Parameciidae</taxon>
        <taxon>Paramecium</taxon>
    </lineage>
</organism>
<dbReference type="AlphaFoldDB" id="A0A8S1TQ62"/>
<protein>
    <submittedName>
        <fullName evidence="1">Uncharacterized protein</fullName>
    </submittedName>
</protein>